<accession>A0ABD0TBI2</accession>
<dbReference type="EMBL" id="JBEDNZ010000008">
    <property type="protein sequence ID" value="KAL0839385.1"/>
    <property type="molecule type" value="Genomic_DNA"/>
</dbReference>
<evidence type="ECO:0000256" key="1">
    <source>
        <dbReference type="SAM" id="MobiDB-lite"/>
    </source>
</evidence>
<gene>
    <name evidence="2" type="ORF">ABMA28_016114</name>
</gene>
<protein>
    <submittedName>
        <fullName evidence="2">Uncharacterized protein</fullName>
    </submittedName>
</protein>
<feature type="region of interest" description="Disordered" evidence="1">
    <location>
        <begin position="171"/>
        <end position="224"/>
    </location>
</feature>
<dbReference type="AlphaFoldDB" id="A0ABD0TBI2"/>
<name>A0ABD0TBI2_LOXSC</name>
<comment type="caution">
    <text evidence="2">The sequence shown here is derived from an EMBL/GenBank/DDBJ whole genome shotgun (WGS) entry which is preliminary data.</text>
</comment>
<evidence type="ECO:0000313" key="3">
    <source>
        <dbReference type="Proteomes" id="UP001549921"/>
    </source>
</evidence>
<feature type="region of interest" description="Disordered" evidence="1">
    <location>
        <begin position="124"/>
        <end position="146"/>
    </location>
</feature>
<organism evidence="2 3">
    <name type="scientific">Loxostege sticticalis</name>
    <name type="common">Beet webworm moth</name>
    <dbReference type="NCBI Taxonomy" id="481309"/>
    <lineage>
        <taxon>Eukaryota</taxon>
        <taxon>Metazoa</taxon>
        <taxon>Ecdysozoa</taxon>
        <taxon>Arthropoda</taxon>
        <taxon>Hexapoda</taxon>
        <taxon>Insecta</taxon>
        <taxon>Pterygota</taxon>
        <taxon>Neoptera</taxon>
        <taxon>Endopterygota</taxon>
        <taxon>Lepidoptera</taxon>
        <taxon>Glossata</taxon>
        <taxon>Ditrysia</taxon>
        <taxon>Pyraloidea</taxon>
        <taxon>Crambidae</taxon>
        <taxon>Pyraustinae</taxon>
        <taxon>Loxostege</taxon>
    </lineage>
</organism>
<reference evidence="2 3" key="1">
    <citation type="submission" date="2024-06" db="EMBL/GenBank/DDBJ databases">
        <title>A chromosome-level genome assembly of beet webworm, Loxostege sticticalis.</title>
        <authorList>
            <person name="Zhang Y."/>
        </authorList>
    </citation>
    <scope>NUCLEOTIDE SEQUENCE [LARGE SCALE GENOMIC DNA]</scope>
    <source>
        <strain evidence="2">AQ028</strain>
        <tissue evidence="2">Male pupae</tissue>
    </source>
</reference>
<feature type="compositionally biased region" description="Basic residues" evidence="1">
    <location>
        <begin position="191"/>
        <end position="201"/>
    </location>
</feature>
<proteinExistence type="predicted"/>
<sequence length="224" mass="25709">MDHQMTTEDSYAERRQLFKNIWETAMNIEEKDNDIMSKPKVIKTLRLDEVDRYGVNKKKKLKIRNLRAVCNRILDFCDRQEADDMFYEQMNAEGQVPKQPDAELKPKKVKNARIKKNVIRSKSLYSPTGSPVRARATTSDGKDDLNAEVVNNTSRNHSPIKIKRTNIKGSNKALKKRASATISPKEASNRRVIKTKIKKQSQRQSIQPSGITSGRQEWPSVIVK</sequence>
<dbReference type="Proteomes" id="UP001549921">
    <property type="component" value="Unassembled WGS sequence"/>
</dbReference>
<evidence type="ECO:0000313" key="2">
    <source>
        <dbReference type="EMBL" id="KAL0839385.1"/>
    </source>
</evidence>